<evidence type="ECO:0000256" key="4">
    <source>
        <dbReference type="ARBA" id="ARBA00022475"/>
    </source>
</evidence>
<name>A0A0D6A6D2_9LACO</name>
<dbReference type="PANTHER" id="PTHR30269">
    <property type="entry name" value="TRANSMEMBRANE PROTEIN YFCA"/>
    <property type="match status" value="1"/>
</dbReference>
<reference evidence="9 10" key="1">
    <citation type="submission" date="2015-03" db="EMBL/GenBank/DDBJ databases">
        <title>Complete genome sequence of Lactobacillus acetotolerans NBRC 13120.</title>
        <authorList>
            <person name="Toh H."/>
            <person name="Morita H."/>
            <person name="Fujita N."/>
        </authorList>
    </citation>
    <scope>NUCLEOTIDE SEQUENCE [LARGE SCALE GENOMIC DNA]</scope>
    <source>
        <strain evidence="9 10">NBRC 13120</strain>
    </source>
</reference>
<evidence type="ECO:0000256" key="6">
    <source>
        <dbReference type="ARBA" id="ARBA00022989"/>
    </source>
</evidence>
<evidence type="ECO:0000256" key="5">
    <source>
        <dbReference type="ARBA" id="ARBA00022692"/>
    </source>
</evidence>
<dbReference type="GO" id="GO:0005886">
    <property type="term" value="C:plasma membrane"/>
    <property type="evidence" value="ECO:0007669"/>
    <property type="project" value="UniProtKB-SubCell"/>
</dbReference>
<comment type="similarity">
    <text evidence="2 8">Belongs to the 4-toluene sulfonate uptake permease (TSUP) (TC 2.A.102) family.</text>
</comment>
<evidence type="ECO:0000256" key="2">
    <source>
        <dbReference type="ARBA" id="ARBA00009142"/>
    </source>
</evidence>
<dbReference type="AlphaFoldDB" id="A0A0D6A6D2"/>
<dbReference type="Proteomes" id="UP000035709">
    <property type="component" value="Chromosome"/>
</dbReference>
<dbReference type="InterPro" id="IPR052017">
    <property type="entry name" value="TSUP"/>
</dbReference>
<keyword evidence="5 8" id="KW-0812">Transmembrane</keyword>
<dbReference type="PANTHER" id="PTHR30269:SF0">
    <property type="entry name" value="MEMBRANE TRANSPORTER PROTEIN YFCA-RELATED"/>
    <property type="match status" value="1"/>
</dbReference>
<accession>A0A0D6A6D2</accession>
<evidence type="ECO:0000313" key="9">
    <source>
        <dbReference type="EMBL" id="BAQ58005.1"/>
    </source>
</evidence>
<proteinExistence type="inferred from homology"/>
<feature type="transmembrane region" description="Helical" evidence="8">
    <location>
        <begin position="179"/>
        <end position="205"/>
    </location>
</feature>
<sequence>MLSMIYLILMSLFAGILTGIVGMASLTLYPVLLSIGIPPITANATITVAQVGAGLSTVLSSLRELHHHWKQALRIATLSTTGSIFGAVILIHSSNAGFKKVVPIFIFLAGVMILTPKRKNNRVRTYQWGTYLSWGGVLLVGIYNGYFGAASGLLMVAVLSKIVHEDYATYNAMRNFSSFINNICAALMFIFMLSIDWAVIIPLLLGLTIGGYIGPIIVRYIPSKIIEGAVGIFAIILGIGLGYQAYL</sequence>
<dbReference type="KEGG" id="lae:LBAT_1616"/>
<gene>
    <name evidence="9" type="ORF">LBAT_1616</name>
</gene>
<feature type="transmembrane region" description="Helical" evidence="8">
    <location>
        <begin position="72"/>
        <end position="91"/>
    </location>
</feature>
<dbReference type="EMBL" id="AP014808">
    <property type="protein sequence ID" value="BAQ58005.1"/>
    <property type="molecule type" value="Genomic_DNA"/>
</dbReference>
<comment type="subcellular location">
    <subcellularLocation>
        <location evidence="1 8">Cell membrane</location>
        <topology evidence="1 8">Multi-pass membrane protein</topology>
    </subcellularLocation>
</comment>
<feature type="transmembrane region" description="Helical" evidence="8">
    <location>
        <begin position="40"/>
        <end position="60"/>
    </location>
</feature>
<organism evidence="9 10">
    <name type="scientific">Lactobacillus acetotolerans</name>
    <dbReference type="NCBI Taxonomy" id="1600"/>
    <lineage>
        <taxon>Bacteria</taxon>
        <taxon>Bacillati</taxon>
        <taxon>Bacillota</taxon>
        <taxon>Bacilli</taxon>
        <taxon>Lactobacillales</taxon>
        <taxon>Lactobacillaceae</taxon>
        <taxon>Lactobacillus</taxon>
    </lineage>
</organism>
<keyword evidence="6 8" id="KW-1133">Transmembrane helix</keyword>
<keyword evidence="4 8" id="KW-1003">Cell membrane</keyword>
<dbReference type="Pfam" id="PF01925">
    <property type="entry name" value="TauE"/>
    <property type="match status" value="1"/>
</dbReference>
<evidence type="ECO:0000313" key="10">
    <source>
        <dbReference type="Proteomes" id="UP000035709"/>
    </source>
</evidence>
<protein>
    <recommendedName>
        <fullName evidence="8">Probable membrane transporter protein</fullName>
    </recommendedName>
</protein>
<keyword evidence="10" id="KW-1185">Reference proteome</keyword>
<dbReference type="OrthoDB" id="2329556at2"/>
<dbReference type="InterPro" id="IPR002781">
    <property type="entry name" value="TM_pro_TauE-like"/>
</dbReference>
<evidence type="ECO:0000256" key="1">
    <source>
        <dbReference type="ARBA" id="ARBA00004651"/>
    </source>
</evidence>
<keyword evidence="3" id="KW-0813">Transport</keyword>
<dbReference type="PATRIC" id="fig|1600.4.peg.1653"/>
<dbReference type="STRING" id="1600.LBAT_1616"/>
<evidence type="ECO:0000256" key="8">
    <source>
        <dbReference type="RuleBase" id="RU363041"/>
    </source>
</evidence>
<evidence type="ECO:0000256" key="7">
    <source>
        <dbReference type="ARBA" id="ARBA00023136"/>
    </source>
</evidence>
<feature type="transmembrane region" description="Helical" evidence="8">
    <location>
        <begin position="7"/>
        <end position="28"/>
    </location>
</feature>
<evidence type="ECO:0000256" key="3">
    <source>
        <dbReference type="ARBA" id="ARBA00022448"/>
    </source>
</evidence>
<feature type="transmembrane region" description="Helical" evidence="8">
    <location>
        <begin position="97"/>
        <end position="115"/>
    </location>
</feature>
<dbReference type="RefSeq" id="WP_060459847.1">
    <property type="nucleotide sequence ID" value="NZ_AP014808.1"/>
</dbReference>
<feature type="transmembrane region" description="Helical" evidence="8">
    <location>
        <begin position="136"/>
        <end position="159"/>
    </location>
</feature>
<keyword evidence="7 8" id="KW-0472">Membrane</keyword>
<feature type="transmembrane region" description="Helical" evidence="8">
    <location>
        <begin position="225"/>
        <end position="246"/>
    </location>
</feature>